<dbReference type="Proteomes" id="UP001320460">
    <property type="component" value="Chromosome"/>
</dbReference>
<evidence type="ECO:0000313" key="3">
    <source>
        <dbReference type="Proteomes" id="UP001320460"/>
    </source>
</evidence>
<proteinExistence type="predicted"/>
<evidence type="ECO:0000313" key="2">
    <source>
        <dbReference type="EMBL" id="BDD51733.1"/>
    </source>
</evidence>
<evidence type="ECO:0000259" key="1">
    <source>
        <dbReference type="Pfam" id="PF18925"/>
    </source>
</evidence>
<accession>A0ABN6LRA6</accession>
<sequence>MANYLISIKRLWQTDSSTISTYDISGSTISGYILERPGPDTTESGLRKRIPEGSYRLQWHNSNIPTVQSHNPVPLLYNSSVPVSRYILIHNGNYPDNTDGCLLIGATKGDNFVGNSVTKLNELKNFLTQEGIENFTVTITSCYVNCSN</sequence>
<dbReference type="Pfam" id="PF18925">
    <property type="entry name" value="DUF5675"/>
    <property type="match status" value="1"/>
</dbReference>
<organism evidence="2 3">
    <name type="scientific">Phytobacter diazotrophicus</name>
    <dbReference type="NCBI Taxonomy" id="395631"/>
    <lineage>
        <taxon>Bacteria</taxon>
        <taxon>Pseudomonadati</taxon>
        <taxon>Pseudomonadota</taxon>
        <taxon>Gammaproteobacteria</taxon>
        <taxon>Enterobacterales</taxon>
        <taxon>Enterobacteriaceae</taxon>
        <taxon>Phytobacter</taxon>
    </lineage>
</organism>
<reference evidence="2 3" key="1">
    <citation type="submission" date="2021-12" db="EMBL/GenBank/DDBJ databases">
        <title>Complete genome sequence of Phytobacter diazotrophicus TA9734.</title>
        <authorList>
            <person name="Kubota H."/>
            <person name="Nakayama Y."/>
            <person name="Ariyoshi T."/>
        </authorList>
    </citation>
    <scope>NUCLEOTIDE SEQUENCE [LARGE SCALE GENOMIC DNA]</scope>
    <source>
        <strain evidence="2 3">TA9734</strain>
    </source>
</reference>
<gene>
    <name evidence="2" type="ORF">PDTA9734_32200</name>
</gene>
<keyword evidence="3" id="KW-1185">Reference proteome</keyword>
<dbReference type="EMBL" id="AP025334">
    <property type="protein sequence ID" value="BDD51733.1"/>
    <property type="molecule type" value="Genomic_DNA"/>
</dbReference>
<name>A0ABN6LRA6_9ENTR</name>
<feature type="domain" description="DUF5675" evidence="1">
    <location>
        <begin position="8"/>
        <end position="127"/>
    </location>
</feature>
<protein>
    <recommendedName>
        <fullName evidence="1">DUF5675 domain-containing protein</fullName>
    </recommendedName>
</protein>
<dbReference type="RefSeq" id="WP_075203637.1">
    <property type="nucleotide sequence ID" value="NZ_AP025334.1"/>
</dbReference>
<dbReference type="InterPro" id="IPR043732">
    <property type="entry name" value="DUF5675"/>
</dbReference>